<proteinExistence type="predicted"/>
<organism evidence="2 3">
    <name type="scientific">Ambispora leptoticha</name>
    <dbReference type="NCBI Taxonomy" id="144679"/>
    <lineage>
        <taxon>Eukaryota</taxon>
        <taxon>Fungi</taxon>
        <taxon>Fungi incertae sedis</taxon>
        <taxon>Mucoromycota</taxon>
        <taxon>Glomeromycotina</taxon>
        <taxon>Glomeromycetes</taxon>
        <taxon>Archaeosporales</taxon>
        <taxon>Ambisporaceae</taxon>
        <taxon>Ambispora</taxon>
    </lineage>
</organism>
<comment type="caution">
    <text evidence="2">The sequence shown here is derived from an EMBL/GenBank/DDBJ whole genome shotgun (WGS) entry which is preliminary data.</text>
</comment>
<accession>A0A9N9D5E8</accession>
<evidence type="ECO:0000313" key="2">
    <source>
        <dbReference type="EMBL" id="CAG8628439.1"/>
    </source>
</evidence>
<keyword evidence="3" id="KW-1185">Reference proteome</keyword>
<feature type="non-terminal residue" evidence="2">
    <location>
        <position position="1"/>
    </location>
</feature>
<evidence type="ECO:0000256" key="1">
    <source>
        <dbReference type="SAM" id="MobiDB-lite"/>
    </source>
</evidence>
<reference evidence="2" key="1">
    <citation type="submission" date="2021-06" db="EMBL/GenBank/DDBJ databases">
        <authorList>
            <person name="Kallberg Y."/>
            <person name="Tangrot J."/>
            <person name="Rosling A."/>
        </authorList>
    </citation>
    <scope>NUCLEOTIDE SEQUENCE</scope>
    <source>
        <strain evidence="2">FL130A</strain>
    </source>
</reference>
<dbReference type="AlphaFoldDB" id="A0A9N9D5E8"/>
<gene>
    <name evidence="2" type="ORF">ALEPTO_LOCUS9258</name>
</gene>
<sequence length="178" mass="20957">MESITITIVNLFNELENNSSNEQREKFNKLKNLIQSLNNIDTHNYQIFTFIAIEIPMIPVFEFNYYINYFNNNEYNYELFLKLVKIHFSLSLLYQAAFILKDEIIEQNTFIENLNKVRELTQSFMKDLLEEAVIRELNNNTTTIDTTNINTPNINTTTTAPTTNPTKKRPIEIEVEES</sequence>
<dbReference type="EMBL" id="CAJVPS010006747">
    <property type="protein sequence ID" value="CAG8628439.1"/>
    <property type="molecule type" value="Genomic_DNA"/>
</dbReference>
<feature type="compositionally biased region" description="Low complexity" evidence="1">
    <location>
        <begin position="145"/>
        <end position="165"/>
    </location>
</feature>
<protein>
    <submittedName>
        <fullName evidence="2">12863_t:CDS:1</fullName>
    </submittedName>
</protein>
<evidence type="ECO:0000313" key="3">
    <source>
        <dbReference type="Proteomes" id="UP000789508"/>
    </source>
</evidence>
<feature type="region of interest" description="Disordered" evidence="1">
    <location>
        <begin position="145"/>
        <end position="178"/>
    </location>
</feature>
<dbReference type="Proteomes" id="UP000789508">
    <property type="component" value="Unassembled WGS sequence"/>
</dbReference>
<name>A0A9N9D5E8_9GLOM</name>